<sequence length="303" mass="34074">MPDNENADAAPIRTIDPVQGSSTEHAASVVKSHDHPSDSDARYWWSDVYVDEMIRQLGPSVCRKVSVYPLPIGFQLSVIVPVYNEHSTIADVVHRLRGTGMPMQIILIDDGSDDGTGEVIDSFQNDADVVVVHHDVNVGKGAAIRSGVRVATGNVIVIQDADREYDPSDFRSLLQPIIEGESDIAYGTRYGHCDRSLSPWWHQAVNGLLTLLASIAVGIRLSDVETCYKMARREHFEGVLDDLRENRFGIEIEITARWARKGLRFTERPIRYHHRWYDEGKKIGWRDGVSALRCIVVYGLLRR</sequence>
<dbReference type="SUPFAM" id="SSF53448">
    <property type="entry name" value="Nucleotide-diphospho-sugar transferases"/>
    <property type="match status" value="1"/>
</dbReference>
<dbReference type="Gene3D" id="3.90.550.10">
    <property type="entry name" value="Spore Coat Polysaccharide Biosynthesis Protein SpsA, Chain A"/>
    <property type="match status" value="1"/>
</dbReference>
<dbReference type="PANTHER" id="PTHR48090">
    <property type="entry name" value="UNDECAPRENYL-PHOSPHATE 4-DEOXY-4-FORMAMIDO-L-ARABINOSE TRANSFERASE-RELATED"/>
    <property type="match status" value="1"/>
</dbReference>
<dbReference type="Pfam" id="PF00535">
    <property type="entry name" value="Glycos_transf_2"/>
    <property type="match status" value="1"/>
</dbReference>
<organism evidence="3 4">
    <name type="scientific">Rubripirellula lacrimiformis</name>
    <dbReference type="NCBI Taxonomy" id="1930273"/>
    <lineage>
        <taxon>Bacteria</taxon>
        <taxon>Pseudomonadati</taxon>
        <taxon>Planctomycetota</taxon>
        <taxon>Planctomycetia</taxon>
        <taxon>Pirellulales</taxon>
        <taxon>Pirellulaceae</taxon>
        <taxon>Rubripirellula</taxon>
    </lineage>
</organism>
<feature type="region of interest" description="Disordered" evidence="1">
    <location>
        <begin position="1"/>
        <end position="38"/>
    </location>
</feature>
<keyword evidence="3" id="KW-0808">Transferase</keyword>
<dbReference type="InterPro" id="IPR029044">
    <property type="entry name" value="Nucleotide-diphossugar_trans"/>
</dbReference>
<evidence type="ECO:0000313" key="4">
    <source>
        <dbReference type="Proteomes" id="UP000318538"/>
    </source>
</evidence>
<dbReference type="CDD" id="cd04179">
    <property type="entry name" value="DPM_DPG-synthase_like"/>
    <property type="match status" value="1"/>
</dbReference>
<gene>
    <name evidence="3" type="ORF">K227x_36920</name>
</gene>
<evidence type="ECO:0000256" key="1">
    <source>
        <dbReference type="SAM" id="MobiDB-lite"/>
    </source>
</evidence>
<reference evidence="3 4" key="1">
    <citation type="submission" date="2019-02" db="EMBL/GenBank/DDBJ databases">
        <title>Deep-cultivation of Planctomycetes and their phenomic and genomic characterization uncovers novel biology.</title>
        <authorList>
            <person name="Wiegand S."/>
            <person name="Jogler M."/>
            <person name="Boedeker C."/>
            <person name="Pinto D."/>
            <person name="Vollmers J."/>
            <person name="Rivas-Marin E."/>
            <person name="Kohn T."/>
            <person name="Peeters S.H."/>
            <person name="Heuer A."/>
            <person name="Rast P."/>
            <person name="Oberbeckmann S."/>
            <person name="Bunk B."/>
            <person name="Jeske O."/>
            <person name="Meyerdierks A."/>
            <person name="Storesund J.E."/>
            <person name="Kallscheuer N."/>
            <person name="Luecker S."/>
            <person name="Lage O.M."/>
            <person name="Pohl T."/>
            <person name="Merkel B.J."/>
            <person name="Hornburger P."/>
            <person name="Mueller R.-W."/>
            <person name="Bruemmer F."/>
            <person name="Labrenz M."/>
            <person name="Spormann A.M."/>
            <person name="Op den Camp H."/>
            <person name="Overmann J."/>
            <person name="Amann R."/>
            <person name="Jetten M.S.M."/>
            <person name="Mascher T."/>
            <person name="Medema M.H."/>
            <person name="Devos D.P."/>
            <person name="Kaster A.-K."/>
            <person name="Ovreas L."/>
            <person name="Rohde M."/>
            <person name="Galperin M.Y."/>
            <person name="Jogler C."/>
        </authorList>
    </citation>
    <scope>NUCLEOTIDE SEQUENCE [LARGE SCALE GENOMIC DNA]</scope>
    <source>
        <strain evidence="3 4">K22_7</strain>
    </source>
</reference>
<dbReference type="Proteomes" id="UP000318538">
    <property type="component" value="Chromosome"/>
</dbReference>
<dbReference type="EMBL" id="CP036525">
    <property type="protein sequence ID" value="QDT05292.1"/>
    <property type="molecule type" value="Genomic_DNA"/>
</dbReference>
<evidence type="ECO:0000259" key="2">
    <source>
        <dbReference type="Pfam" id="PF00535"/>
    </source>
</evidence>
<dbReference type="GO" id="GO:0047267">
    <property type="term" value="F:undecaprenyl-phosphate mannosyltransferase activity"/>
    <property type="evidence" value="ECO:0007669"/>
    <property type="project" value="UniProtKB-EC"/>
</dbReference>
<keyword evidence="3" id="KW-0328">Glycosyltransferase</keyword>
<name>A0A517NDU5_9BACT</name>
<accession>A0A517NDU5</accession>
<dbReference type="InterPro" id="IPR001173">
    <property type="entry name" value="Glyco_trans_2-like"/>
</dbReference>
<protein>
    <submittedName>
        <fullName evidence="3">Undecaprenyl-phosphate mannosyltransferase</fullName>
        <ecNumber evidence="3">2.4.1.54</ecNumber>
    </submittedName>
</protein>
<keyword evidence="4" id="KW-1185">Reference proteome</keyword>
<feature type="domain" description="Glycosyltransferase 2-like" evidence="2">
    <location>
        <begin position="77"/>
        <end position="237"/>
    </location>
</feature>
<evidence type="ECO:0000313" key="3">
    <source>
        <dbReference type="EMBL" id="QDT05292.1"/>
    </source>
</evidence>
<dbReference type="KEGG" id="rlc:K227x_36920"/>
<dbReference type="AlphaFoldDB" id="A0A517NDU5"/>
<dbReference type="RefSeq" id="WP_145171329.1">
    <property type="nucleotide sequence ID" value="NZ_CP036525.1"/>
</dbReference>
<dbReference type="PANTHER" id="PTHR48090:SF7">
    <property type="entry name" value="RFBJ PROTEIN"/>
    <property type="match status" value="1"/>
</dbReference>
<proteinExistence type="predicted"/>
<dbReference type="OrthoDB" id="9810303at2"/>
<dbReference type="InterPro" id="IPR050256">
    <property type="entry name" value="Glycosyltransferase_2"/>
</dbReference>
<dbReference type="EC" id="2.4.1.54" evidence="3"/>